<dbReference type="AlphaFoldDB" id="A0A1I7TH36"/>
<feature type="compositionally biased region" description="Pro residues" evidence="1">
    <location>
        <begin position="108"/>
        <end position="118"/>
    </location>
</feature>
<organism evidence="2 3">
    <name type="scientific">Caenorhabditis tropicalis</name>
    <dbReference type="NCBI Taxonomy" id="1561998"/>
    <lineage>
        <taxon>Eukaryota</taxon>
        <taxon>Metazoa</taxon>
        <taxon>Ecdysozoa</taxon>
        <taxon>Nematoda</taxon>
        <taxon>Chromadorea</taxon>
        <taxon>Rhabditida</taxon>
        <taxon>Rhabditina</taxon>
        <taxon>Rhabditomorpha</taxon>
        <taxon>Rhabditoidea</taxon>
        <taxon>Rhabditidae</taxon>
        <taxon>Peloderinae</taxon>
        <taxon>Caenorhabditis</taxon>
    </lineage>
</organism>
<keyword evidence="2" id="KW-1185">Reference proteome</keyword>
<accession>A0A1I7TH36</accession>
<protein>
    <submittedName>
        <fullName evidence="3">DUF2039 domain-containing protein</fullName>
    </submittedName>
</protein>
<proteinExistence type="predicted"/>
<feature type="region of interest" description="Disordered" evidence="1">
    <location>
        <begin position="171"/>
        <end position="190"/>
    </location>
</feature>
<name>A0A1I7TH36_9PELO</name>
<dbReference type="WBParaSite" id="Csp11.Scaffold612.g5866.t2">
    <property type="protein sequence ID" value="Csp11.Scaffold612.g5866.t2"/>
    <property type="gene ID" value="Csp11.Scaffold612.g5866"/>
</dbReference>
<feature type="region of interest" description="Disordered" evidence="1">
    <location>
        <begin position="1"/>
        <end position="30"/>
    </location>
</feature>
<reference evidence="3" key="1">
    <citation type="submission" date="2016-11" db="UniProtKB">
        <authorList>
            <consortium name="WormBaseParasite"/>
        </authorList>
    </citation>
    <scope>IDENTIFICATION</scope>
</reference>
<sequence>MRQVSKIASSIQKCAKRPKMRQGTRKAQSIQKCVKYPKMRQGSRNASSIQKHVKYLKMRQGFKKAQSIQKRDKYPKMRQVSKNAPTISLDKLLQGDPLEAEPMDRPKNPPPELAAPKPPKIWKPLAIYASPTPSPSLTLRGGSSPLSSSSNLVSPRLRALLSPDSGRSAFSPVHGVRYSNPDPGYSNPDPGSSKLISTSIPPIFNVFPILDVIYSNPVYSNLLHCNLDPTYSNLLYSNPAYSKLLYSTPKAPIAQTLPSTLFIPIPTDQLEESGDLPYPEKPESPYNPIPKFIIEENIVTLCSNNLCNIEIIGRMRHHPETAEPYCVPCFEYLKGMGEERDPKTNPA</sequence>
<feature type="region of interest" description="Disordered" evidence="1">
    <location>
        <begin position="60"/>
        <end position="118"/>
    </location>
</feature>
<evidence type="ECO:0000313" key="3">
    <source>
        <dbReference type="WBParaSite" id="Csp11.Scaffold612.g5866.t2"/>
    </source>
</evidence>
<evidence type="ECO:0000313" key="2">
    <source>
        <dbReference type="Proteomes" id="UP000095282"/>
    </source>
</evidence>
<feature type="compositionally biased region" description="Polar residues" evidence="1">
    <location>
        <begin position="1"/>
        <end position="12"/>
    </location>
</feature>
<dbReference type="Proteomes" id="UP000095282">
    <property type="component" value="Unplaced"/>
</dbReference>
<feature type="compositionally biased region" description="Basic residues" evidence="1">
    <location>
        <begin position="14"/>
        <end position="24"/>
    </location>
</feature>
<evidence type="ECO:0000256" key="1">
    <source>
        <dbReference type="SAM" id="MobiDB-lite"/>
    </source>
</evidence>